<feature type="disulfide bond" evidence="24">
    <location>
        <begin position="399"/>
        <end position="426"/>
    </location>
</feature>
<dbReference type="GO" id="GO:0007155">
    <property type="term" value="P:cell adhesion"/>
    <property type="evidence" value="ECO:0007669"/>
    <property type="project" value="UniProtKB-KW"/>
</dbReference>
<feature type="disulfide bond" evidence="24">
    <location>
        <begin position="277"/>
        <end position="304"/>
    </location>
</feature>
<dbReference type="Pfam" id="PF00008">
    <property type="entry name" value="EGF"/>
    <property type="match status" value="1"/>
</dbReference>
<dbReference type="InterPro" id="IPR016186">
    <property type="entry name" value="C-type_lectin-like/link_sf"/>
</dbReference>
<feature type="disulfide bond" evidence="24">
    <location>
        <begin position="825"/>
        <end position="852"/>
    </location>
</feature>
<feature type="domain" description="Sushi" evidence="28">
    <location>
        <begin position="493"/>
        <end position="550"/>
    </location>
</feature>
<dbReference type="PRINTS" id="PR00343">
    <property type="entry name" value="SELECTIN"/>
</dbReference>
<comment type="subcellular location">
    <subcellularLocation>
        <location evidence="1">Cell membrane</location>
        <topology evidence="1">Single-pass type I membrane protein</topology>
    </subcellularLocation>
</comment>
<feature type="domain" description="EGF-like" evidence="26">
    <location>
        <begin position="204"/>
        <end position="240"/>
    </location>
</feature>
<dbReference type="InterPro" id="IPR016187">
    <property type="entry name" value="CTDL_fold"/>
</dbReference>
<dbReference type="PANTHER" id="PTHR19325:SF493">
    <property type="entry name" value="E-SELECTIN"/>
    <property type="match status" value="1"/>
</dbReference>
<dbReference type="SUPFAM" id="SSF57535">
    <property type="entry name" value="Complement control module/SCR domain"/>
    <property type="match status" value="10"/>
</dbReference>
<comment type="subunit">
    <text evidence="17">Interacts with SELPLG/PSGL1 and PODXL2 through the sialyl Lewis X epitope. SELPLG sulfation appears not to be required for this interaction.</text>
</comment>
<keyword evidence="10" id="KW-0677">Repeat</keyword>
<dbReference type="InterPro" id="IPR035976">
    <property type="entry name" value="Sushi/SCR/CCP_sf"/>
</dbReference>
<evidence type="ECO:0000313" key="29">
    <source>
        <dbReference type="Ensembl" id="ENSPNAP00000009698.2"/>
    </source>
</evidence>
<evidence type="ECO:0000256" key="4">
    <source>
        <dbReference type="ARBA" id="ARBA00022536"/>
    </source>
</evidence>
<dbReference type="SMART" id="SM00032">
    <property type="entry name" value="CCP"/>
    <property type="match status" value="10"/>
</dbReference>
<evidence type="ECO:0000256" key="25">
    <source>
        <dbReference type="SAM" id="Phobius"/>
    </source>
</evidence>
<dbReference type="InterPro" id="IPR001304">
    <property type="entry name" value="C-type_lectin-like"/>
</dbReference>
<dbReference type="GO" id="GO:0005886">
    <property type="term" value="C:plasma membrane"/>
    <property type="evidence" value="ECO:0007669"/>
    <property type="project" value="UniProtKB-SubCell"/>
</dbReference>
<evidence type="ECO:0000256" key="24">
    <source>
        <dbReference type="PROSITE-ProRule" id="PRU00302"/>
    </source>
</evidence>
<evidence type="ECO:0000256" key="18">
    <source>
        <dbReference type="ARBA" id="ARBA00040812"/>
    </source>
</evidence>
<keyword evidence="3" id="KW-1003">Cell membrane</keyword>
<evidence type="ECO:0000256" key="12">
    <source>
        <dbReference type="ARBA" id="ARBA00022889"/>
    </source>
</evidence>
<evidence type="ECO:0000256" key="19">
    <source>
        <dbReference type="ARBA" id="ARBA00041401"/>
    </source>
</evidence>
<feature type="disulfide bond" evidence="24">
    <location>
        <begin position="521"/>
        <end position="548"/>
    </location>
</feature>
<feature type="domain" description="C-type lectin" evidence="27">
    <location>
        <begin position="84"/>
        <end position="204"/>
    </location>
</feature>
<evidence type="ECO:0000256" key="1">
    <source>
        <dbReference type="ARBA" id="ARBA00004251"/>
    </source>
</evidence>
<feature type="domain" description="Sushi" evidence="28">
    <location>
        <begin position="371"/>
        <end position="428"/>
    </location>
</feature>
<feature type="domain" description="Sushi" evidence="28">
    <location>
        <begin position="673"/>
        <end position="736"/>
    </location>
</feature>
<dbReference type="FunFam" id="2.10.70.10:FF:000001">
    <property type="entry name" value="Selectin P"/>
    <property type="match status" value="5"/>
</dbReference>
<reference evidence="29 30" key="1">
    <citation type="submission" date="2020-10" db="EMBL/GenBank/DDBJ databases">
        <title>Pygocentrus nattereri (red-bellied piranha) genome, fPygNat1, primary haplotype.</title>
        <authorList>
            <person name="Myers G."/>
            <person name="Meyer A."/>
            <person name="Karagic N."/>
            <person name="Pippel M."/>
            <person name="Winkler S."/>
            <person name="Tracey A."/>
            <person name="Wood J."/>
            <person name="Formenti G."/>
            <person name="Howe K."/>
            <person name="Fedrigo O."/>
            <person name="Jarvis E.D."/>
        </authorList>
    </citation>
    <scope>NUCLEOTIDE SEQUENCE [LARGE SCALE GENOMIC DNA]</scope>
</reference>
<keyword evidence="15 23" id="KW-1015">Disulfide bond</keyword>
<dbReference type="GO" id="GO:0030246">
    <property type="term" value="F:carbohydrate binding"/>
    <property type="evidence" value="ECO:0007669"/>
    <property type="project" value="UniProtKB-KW"/>
</dbReference>
<feature type="domain" description="Sushi" evidence="28">
    <location>
        <begin position="429"/>
        <end position="492"/>
    </location>
</feature>
<feature type="domain" description="Sushi" evidence="28">
    <location>
        <begin position="795"/>
        <end position="854"/>
    </location>
</feature>
<evidence type="ECO:0000256" key="8">
    <source>
        <dbReference type="ARBA" id="ARBA00022729"/>
    </source>
</evidence>
<evidence type="ECO:0000256" key="9">
    <source>
        <dbReference type="ARBA" id="ARBA00022734"/>
    </source>
</evidence>
<dbReference type="GeneTree" id="ENSGT00940000164633"/>
<dbReference type="PROSITE" id="PS00615">
    <property type="entry name" value="C_TYPE_LECTIN_1"/>
    <property type="match status" value="1"/>
</dbReference>
<evidence type="ECO:0000256" key="11">
    <source>
        <dbReference type="ARBA" id="ARBA00022837"/>
    </source>
</evidence>
<dbReference type="InterPro" id="IPR000742">
    <property type="entry name" value="EGF"/>
</dbReference>
<dbReference type="CDD" id="cd03592">
    <property type="entry name" value="CLECT_selectins_like"/>
    <property type="match status" value="1"/>
</dbReference>
<comment type="function">
    <text evidence="22">Cell-surface glycoprotein having a role in immunoadhesion. Mediates in the adhesion of blood neutrophils in cytokine-activated endothelium through interaction with SELPLG/PSGL1. May have a role in capillary morphogenesis.</text>
</comment>
<dbReference type="InterPro" id="IPR033991">
    <property type="entry name" value="Selectin_CTLD"/>
</dbReference>
<feature type="domain" description="Sushi" evidence="28">
    <location>
        <begin position="307"/>
        <end position="370"/>
    </location>
</feature>
<feature type="disulfide bond" evidence="24">
    <location>
        <begin position="643"/>
        <end position="670"/>
    </location>
</feature>
<feature type="domain" description="Sushi" evidence="28">
    <location>
        <begin position="615"/>
        <end position="672"/>
    </location>
</feature>
<evidence type="ECO:0000256" key="3">
    <source>
        <dbReference type="ARBA" id="ARBA00022475"/>
    </source>
</evidence>
<evidence type="ECO:0000256" key="17">
    <source>
        <dbReference type="ARBA" id="ARBA00038738"/>
    </source>
</evidence>
<evidence type="ECO:0000256" key="22">
    <source>
        <dbReference type="ARBA" id="ARBA00045695"/>
    </source>
</evidence>
<protein>
    <recommendedName>
        <fullName evidence="18">E-selectin</fullName>
    </recommendedName>
    <alternativeName>
        <fullName evidence="19">CD62 antigen-like family member E</fullName>
    </alternativeName>
    <alternativeName>
        <fullName evidence="20">Endothelial leukocyte adhesion molecule 1</fullName>
    </alternativeName>
    <alternativeName>
        <fullName evidence="21">Leukocyte-endothelial cell adhesion molecule 2</fullName>
    </alternativeName>
</protein>
<evidence type="ECO:0000256" key="15">
    <source>
        <dbReference type="ARBA" id="ARBA00023157"/>
    </source>
</evidence>
<dbReference type="InterPro" id="IPR002396">
    <property type="entry name" value="Selectin_superfamily"/>
</dbReference>
<keyword evidence="14 25" id="KW-0472">Membrane</keyword>
<dbReference type="SMART" id="SM00034">
    <property type="entry name" value="CLECT"/>
    <property type="match status" value="1"/>
</dbReference>
<evidence type="ECO:0000256" key="13">
    <source>
        <dbReference type="ARBA" id="ARBA00022989"/>
    </source>
</evidence>
<keyword evidence="6 25" id="KW-0812">Transmembrane</keyword>
<dbReference type="Ensembl" id="ENSPNAT00000071885.1">
    <property type="protein sequence ID" value="ENSPNAP00000069150.1"/>
    <property type="gene ID" value="ENSPNAG00000036707.1"/>
</dbReference>
<dbReference type="AlphaFoldDB" id="A0A3B4CDU7"/>
<keyword evidence="11" id="KW-0106">Calcium</keyword>
<proteinExistence type="inferred from homology"/>
<evidence type="ECO:0000259" key="26">
    <source>
        <dbReference type="PROSITE" id="PS50026"/>
    </source>
</evidence>
<dbReference type="SUPFAM" id="SSF56436">
    <property type="entry name" value="C-type lectin-like"/>
    <property type="match status" value="1"/>
</dbReference>
<evidence type="ECO:0000256" key="14">
    <source>
        <dbReference type="ARBA" id="ARBA00023136"/>
    </source>
</evidence>
<evidence type="ECO:0000256" key="10">
    <source>
        <dbReference type="ARBA" id="ARBA00022737"/>
    </source>
</evidence>
<dbReference type="InterPro" id="IPR000436">
    <property type="entry name" value="Sushi_SCR_CCP_dom"/>
</dbReference>
<keyword evidence="4 23" id="KW-0245">EGF-like domain</keyword>
<dbReference type="FunFam" id="3.10.100.10:FF:000007">
    <property type="entry name" value="L-selectin"/>
    <property type="match status" value="1"/>
</dbReference>
<sequence length="912" mass="100716">MSHTFQEEWTHAWLQVIRLFKHSITAALSSEPDSSLTETHHLYSDILNTAQRITSPTMDFDKTSSLRFLSSFILLIMLPQWTPVAGWSYHYSNTTMDWNTARQWCRDRFTDMVAIQNHGEISHLNTNLPRVDGYYWIGIRKINNSWTWVGTNKKLTQEAKNWAKDEPNNGQNNEDCVEIYIKREMDEGKWNDESCTKKKTALCYTASCKKDSCSHHGECVETINNHTCECFEGFYGEECEHVVKCQAEEISAPDHGSVYCVHPNGNFSYDSQCEYTCNEGYQVVGSQTTRCEASAAWSTKPPTCELVQCSDLTEPLHGTMQCDHLLGSFSYQSSCEFSCEEGYILADSSSSKLMCEASGHWNDFQPICEAVRCSTLEDPANGRIICSGESLGSSCNFSCNDGFHLHGAPEITCTESAQWSQEKPYCEVVQCSDLTEPLHGSMQCQHPLESFGYQSSCEFSCEDGYTLTGSSSGQLVCEGTGHWNDSRPTCEPVRCPTLEDPVNGRMKCSGGSFGSSCSFSCNDGFNLHGAPEMTCTESAEWSQEKPYCEVAQCSDLTEPLHGSMQCQHPLRQFGYQSSCEFSCEEGYTLTGSSSSRLMCEASGHWNDSQPICEAVRCPTLEDPANGRIICSGESFGSSCSFSCNDGFHLEGAPEITCTQSAEWSQEKPYCEVVQCSDLTEPLHGFMQCQHPVGRFSHQSSCEFSCEDGYTLTGSSSGQLVCEGTGHWNDSRPTCEPVRCPTLEDPANGRISCGGDSYGSRCSFSCNDGFQLHGAPEITCTESAEWSQEKPYCEAVTCPYLQKPDNGLMNCSSEEATVGTSCSFSCLDGYILLGDEVVTCNFTGDWSGAAAECQAPPEPQLSPPLVTGLTVAGGVSLSSLALALWIMKKLRQKAEKFDLSKSDIDRPPQRNLH</sequence>
<feature type="domain" description="Sushi" evidence="28">
    <location>
        <begin position="243"/>
        <end position="306"/>
    </location>
</feature>
<evidence type="ECO:0000256" key="2">
    <source>
        <dbReference type="ARBA" id="ARBA00007360"/>
    </source>
</evidence>
<dbReference type="CDD" id="cd00033">
    <property type="entry name" value="CCP"/>
    <property type="match status" value="10"/>
</dbReference>
<dbReference type="PROSITE" id="PS50041">
    <property type="entry name" value="C_TYPE_LECTIN_2"/>
    <property type="match status" value="1"/>
</dbReference>
<feature type="transmembrane region" description="Helical" evidence="25">
    <location>
        <begin position="864"/>
        <end position="886"/>
    </location>
</feature>
<organism evidence="29 30">
    <name type="scientific">Pygocentrus nattereri</name>
    <name type="common">Red-bellied piranha</name>
    <dbReference type="NCBI Taxonomy" id="42514"/>
    <lineage>
        <taxon>Eukaryota</taxon>
        <taxon>Metazoa</taxon>
        <taxon>Chordata</taxon>
        <taxon>Craniata</taxon>
        <taxon>Vertebrata</taxon>
        <taxon>Euteleostomi</taxon>
        <taxon>Actinopterygii</taxon>
        <taxon>Neopterygii</taxon>
        <taxon>Teleostei</taxon>
        <taxon>Ostariophysi</taxon>
        <taxon>Characiformes</taxon>
        <taxon>Characoidei</taxon>
        <taxon>Pygocentrus</taxon>
    </lineage>
</organism>
<keyword evidence="5 24" id="KW-0768">Sushi</keyword>
<dbReference type="InterPro" id="IPR050350">
    <property type="entry name" value="Compl-Cell_Adhes-Reg"/>
</dbReference>
<evidence type="ECO:0000256" key="5">
    <source>
        <dbReference type="ARBA" id="ARBA00022659"/>
    </source>
</evidence>
<name>A0A3B4CDU7_PYGNA</name>
<comment type="similarity">
    <text evidence="2">Belongs to the selectin/LECAM family.</text>
</comment>
<dbReference type="Pfam" id="PF00059">
    <property type="entry name" value="Lectin_C"/>
    <property type="match status" value="1"/>
</dbReference>
<dbReference type="PROSITE" id="PS00022">
    <property type="entry name" value="EGF_1"/>
    <property type="match status" value="1"/>
</dbReference>
<dbReference type="PROSITE" id="PS50923">
    <property type="entry name" value="SUSHI"/>
    <property type="match status" value="10"/>
</dbReference>
<feature type="disulfide bond" evidence="24">
    <location>
        <begin position="765"/>
        <end position="792"/>
    </location>
</feature>
<keyword evidence="13 25" id="KW-1133">Transmembrane helix</keyword>
<keyword evidence="9" id="KW-0430">Lectin</keyword>
<evidence type="ECO:0000259" key="28">
    <source>
        <dbReference type="PROSITE" id="PS50923"/>
    </source>
</evidence>
<dbReference type="FunFam" id="2.10.25.10:FF:000176">
    <property type="entry name" value="Selectin P"/>
    <property type="match status" value="1"/>
</dbReference>
<evidence type="ECO:0000259" key="27">
    <source>
        <dbReference type="PROSITE" id="PS50041"/>
    </source>
</evidence>
<evidence type="ECO:0000256" key="20">
    <source>
        <dbReference type="ARBA" id="ARBA00042113"/>
    </source>
</evidence>
<keyword evidence="16" id="KW-0325">Glycoprotein</keyword>
<dbReference type="PROSITE" id="PS50026">
    <property type="entry name" value="EGF_3"/>
    <property type="match status" value="1"/>
</dbReference>
<evidence type="ECO:0000256" key="6">
    <source>
        <dbReference type="ARBA" id="ARBA00022692"/>
    </source>
</evidence>
<dbReference type="PROSITE" id="PS01186">
    <property type="entry name" value="EGF_2"/>
    <property type="match status" value="1"/>
</dbReference>
<evidence type="ECO:0000256" key="21">
    <source>
        <dbReference type="ARBA" id="ARBA00043124"/>
    </source>
</evidence>
<reference evidence="29" key="2">
    <citation type="submission" date="2025-05" db="UniProtKB">
        <authorList>
            <consortium name="Ensembl"/>
        </authorList>
    </citation>
    <scope>IDENTIFICATION</scope>
</reference>
<dbReference type="Ensembl" id="ENSPNAT00000035421.2">
    <property type="protein sequence ID" value="ENSPNAP00000009698.2"/>
    <property type="gene ID" value="ENSPNAG00000036707.1"/>
</dbReference>
<accession>A0A3B4CDU7</accession>
<evidence type="ECO:0000313" key="30">
    <source>
        <dbReference type="Proteomes" id="UP001501920"/>
    </source>
</evidence>
<dbReference type="PANTHER" id="PTHR19325">
    <property type="entry name" value="COMPLEMENT COMPONENT-RELATED SUSHI DOMAIN-CONTAINING"/>
    <property type="match status" value="1"/>
</dbReference>
<dbReference type="CDD" id="cd00054">
    <property type="entry name" value="EGF_CA"/>
    <property type="match status" value="1"/>
</dbReference>
<dbReference type="Gene3D" id="2.10.70.10">
    <property type="entry name" value="Complement Module, domain 1"/>
    <property type="match status" value="10"/>
</dbReference>
<dbReference type="GO" id="GO:0046872">
    <property type="term" value="F:metal ion binding"/>
    <property type="evidence" value="ECO:0007669"/>
    <property type="project" value="UniProtKB-KW"/>
</dbReference>
<dbReference type="InterPro" id="IPR018378">
    <property type="entry name" value="C-type_lectin_CS"/>
</dbReference>
<keyword evidence="7" id="KW-0479">Metal-binding</keyword>
<keyword evidence="12" id="KW-0130">Cell adhesion</keyword>
<dbReference type="Pfam" id="PF00084">
    <property type="entry name" value="Sushi"/>
    <property type="match status" value="10"/>
</dbReference>
<dbReference type="Proteomes" id="UP001501920">
    <property type="component" value="Chromosome 4"/>
</dbReference>
<gene>
    <name evidence="29" type="primary">SELE</name>
</gene>
<feature type="domain" description="Sushi" evidence="28">
    <location>
        <begin position="737"/>
        <end position="794"/>
    </location>
</feature>
<keyword evidence="30" id="KW-1185">Reference proteome</keyword>
<evidence type="ECO:0000256" key="16">
    <source>
        <dbReference type="ARBA" id="ARBA00023180"/>
    </source>
</evidence>
<evidence type="ECO:0000256" key="7">
    <source>
        <dbReference type="ARBA" id="ARBA00022723"/>
    </source>
</evidence>
<evidence type="ECO:0000256" key="23">
    <source>
        <dbReference type="PROSITE-ProRule" id="PRU00076"/>
    </source>
</evidence>
<keyword evidence="8" id="KW-0732">Signal</keyword>
<feature type="disulfide bond" evidence="23">
    <location>
        <begin position="230"/>
        <end position="239"/>
    </location>
</feature>
<comment type="caution">
    <text evidence="23">Lacks conserved residue(s) required for the propagation of feature annotation.</text>
</comment>
<dbReference type="SMART" id="SM00181">
    <property type="entry name" value="EGF"/>
    <property type="match status" value="1"/>
</dbReference>
<feature type="domain" description="Sushi" evidence="28">
    <location>
        <begin position="551"/>
        <end position="614"/>
    </location>
</feature>
<dbReference type="Gene3D" id="3.10.100.10">
    <property type="entry name" value="Mannose-Binding Protein A, subunit A"/>
    <property type="match status" value="1"/>
</dbReference>